<evidence type="ECO:0000259" key="5">
    <source>
        <dbReference type="PROSITE" id="PS50931"/>
    </source>
</evidence>
<dbReference type="InterPro" id="IPR050950">
    <property type="entry name" value="HTH-type_LysR_regulators"/>
</dbReference>
<comment type="caution">
    <text evidence="6">The sequence shown here is derived from an EMBL/GenBank/DDBJ whole genome shotgun (WGS) entry which is preliminary data.</text>
</comment>
<dbReference type="Gene3D" id="1.10.10.10">
    <property type="entry name" value="Winged helix-like DNA-binding domain superfamily/Winged helix DNA-binding domain"/>
    <property type="match status" value="1"/>
</dbReference>
<organism evidence="6 7">
    <name type="scientific">Zoogloea dura</name>
    <dbReference type="NCBI Taxonomy" id="2728840"/>
    <lineage>
        <taxon>Bacteria</taxon>
        <taxon>Pseudomonadati</taxon>
        <taxon>Pseudomonadota</taxon>
        <taxon>Betaproteobacteria</taxon>
        <taxon>Rhodocyclales</taxon>
        <taxon>Zoogloeaceae</taxon>
        <taxon>Zoogloea</taxon>
    </lineage>
</organism>
<evidence type="ECO:0000256" key="4">
    <source>
        <dbReference type="ARBA" id="ARBA00023163"/>
    </source>
</evidence>
<dbReference type="GO" id="GO:0005829">
    <property type="term" value="C:cytosol"/>
    <property type="evidence" value="ECO:0007669"/>
    <property type="project" value="TreeGrafter"/>
</dbReference>
<dbReference type="PROSITE" id="PS50931">
    <property type="entry name" value="HTH_LYSR"/>
    <property type="match status" value="1"/>
</dbReference>
<dbReference type="AlphaFoldDB" id="A0A848G1T3"/>
<protein>
    <submittedName>
        <fullName evidence="6">LysR family transcriptional regulator</fullName>
    </submittedName>
</protein>
<evidence type="ECO:0000313" key="6">
    <source>
        <dbReference type="EMBL" id="NML24403.1"/>
    </source>
</evidence>
<dbReference type="PANTHER" id="PTHR30419:SF31">
    <property type="entry name" value="BLR3139 PROTEIN"/>
    <property type="match status" value="1"/>
</dbReference>
<dbReference type="InterPro" id="IPR036390">
    <property type="entry name" value="WH_DNA-bd_sf"/>
</dbReference>
<dbReference type="Pfam" id="PF03466">
    <property type="entry name" value="LysR_substrate"/>
    <property type="match status" value="1"/>
</dbReference>
<evidence type="ECO:0000256" key="3">
    <source>
        <dbReference type="ARBA" id="ARBA00023125"/>
    </source>
</evidence>
<evidence type="ECO:0000256" key="1">
    <source>
        <dbReference type="ARBA" id="ARBA00009437"/>
    </source>
</evidence>
<dbReference type="SUPFAM" id="SSF53850">
    <property type="entry name" value="Periplasmic binding protein-like II"/>
    <property type="match status" value="1"/>
</dbReference>
<dbReference type="PANTHER" id="PTHR30419">
    <property type="entry name" value="HTH-TYPE TRANSCRIPTIONAL REGULATOR YBHD"/>
    <property type="match status" value="1"/>
</dbReference>
<dbReference type="InterPro" id="IPR036388">
    <property type="entry name" value="WH-like_DNA-bd_sf"/>
</dbReference>
<gene>
    <name evidence="6" type="ORF">HHL15_01490</name>
</gene>
<dbReference type="SUPFAM" id="SSF46785">
    <property type="entry name" value="Winged helix' DNA-binding domain"/>
    <property type="match status" value="1"/>
</dbReference>
<dbReference type="Pfam" id="PF00126">
    <property type="entry name" value="HTH_1"/>
    <property type="match status" value="1"/>
</dbReference>
<reference evidence="6 7" key="1">
    <citation type="submission" date="2020-04" db="EMBL/GenBank/DDBJ databases">
        <title>Zoogloea sp. G-4-1-14 isolated from soil.</title>
        <authorList>
            <person name="Dahal R.H."/>
        </authorList>
    </citation>
    <scope>NUCLEOTIDE SEQUENCE [LARGE SCALE GENOMIC DNA]</scope>
    <source>
        <strain evidence="6 7">G-4-1-14</strain>
    </source>
</reference>
<keyword evidence="7" id="KW-1185">Reference proteome</keyword>
<dbReference type="CDD" id="cd05466">
    <property type="entry name" value="PBP2_LTTR_substrate"/>
    <property type="match status" value="1"/>
</dbReference>
<dbReference type="Gene3D" id="3.40.190.290">
    <property type="match status" value="1"/>
</dbReference>
<keyword evidence="4" id="KW-0804">Transcription</keyword>
<dbReference type="Proteomes" id="UP000580043">
    <property type="component" value="Unassembled WGS sequence"/>
</dbReference>
<comment type="similarity">
    <text evidence="1">Belongs to the LysR transcriptional regulatory family.</text>
</comment>
<dbReference type="RefSeq" id="WP_169144037.1">
    <property type="nucleotide sequence ID" value="NZ_JABBGA010000001.1"/>
</dbReference>
<keyword evidence="3" id="KW-0238">DNA-binding</keyword>
<dbReference type="InterPro" id="IPR000847">
    <property type="entry name" value="LysR_HTH_N"/>
</dbReference>
<evidence type="ECO:0000313" key="7">
    <source>
        <dbReference type="Proteomes" id="UP000580043"/>
    </source>
</evidence>
<dbReference type="EMBL" id="JABBGA010000001">
    <property type="protein sequence ID" value="NML24403.1"/>
    <property type="molecule type" value="Genomic_DNA"/>
</dbReference>
<evidence type="ECO:0000256" key="2">
    <source>
        <dbReference type="ARBA" id="ARBA00023015"/>
    </source>
</evidence>
<feature type="domain" description="HTH lysR-type" evidence="5">
    <location>
        <begin position="1"/>
        <end position="58"/>
    </location>
</feature>
<dbReference type="InterPro" id="IPR005119">
    <property type="entry name" value="LysR_subst-bd"/>
</dbReference>
<dbReference type="GO" id="GO:0003700">
    <property type="term" value="F:DNA-binding transcription factor activity"/>
    <property type="evidence" value="ECO:0007669"/>
    <property type="project" value="InterPro"/>
</dbReference>
<sequence length="294" mass="31968">MIARKYLYLIALAREKHFGRAAEACHVSASTLSAAIRDIEAELGVTIVERGQQFSGLTPEGERILACARHIAAQAEGLRQELAQLQDSLCGRLRLGVIPTGLTAVATLTAAFARRHPLVDIEVRSMSTQQILAGLDSFELDGGVAYLESATPNHSALPLWRENHVLITPVDGPLEGRDWVTWQEAAHIPLCLLTANMHNRQTIDSVFASIGQRPRPSLETDSVISILAHVEAGHWSSIVPRAVLERIGIPPGVRLLELREPLVEWATGLLVLNRPTRPPMVGALLAEAALLTET</sequence>
<name>A0A848G1T3_9RHOO</name>
<proteinExistence type="inferred from homology"/>
<keyword evidence="2" id="KW-0805">Transcription regulation</keyword>
<dbReference type="GO" id="GO:0003677">
    <property type="term" value="F:DNA binding"/>
    <property type="evidence" value="ECO:0007669"/>
    <property type="project" value="UniProtKB-KW"/>
</dbReference>
<accession>A0A848G1T3</accession>